<accession>A0A8R1YLM0</accession>
<proteinExistence type="predicted"/>
<accession>A0A2A6C318</accession>
<dbReference type="Proteomes" id="UP000005239">
    <property type="component" value="Unassembled WGS sequence"/>
</dbReference>
<reference evidence="1" key="2">
    <citation type="submission" date="2022-06" db="UniProtKB">
        <authorList>
            <consortium name="EnsemblMetazoa"/>
        </authorList>
    </citation>
    <scope>IDENTIFICATION</scope>
    <source>
        <strain evidence="1">PS312</strain>
    </source>
</reference>
<protein>
    <submittedName>
        <fullName evidence="1">Uncharacterized protein</fullName>
    </submittedName>
</protein>
<keyword evidence="2" id="KW-1185">Reference proteome</keyword>
<sequence>MDQVSYRAPLRVVWTRRPTGCGPGVPSGSLYGGVDQATHRVWTRRPTGLPLGWCGPGVPPGVDQASHRASVRTGLPLGWYGPGVLPGSPQGGVDQASHRVWTRRPIGLPLWRCGPGDPPGVDQGPTGLPLGWSRKTSAAQIFTQGEARTSSAWTCPIRLSLMRDSISRMAAHSWTIYRCPSATKMNKTSSTSCLMGTLDADCINHTNRPSSDATHFTRSTGGHGGHASVSWTRLMLTASTTRIGPAPTQRTLLDRREDTCLMGTLDADCINHTNRPSSDATHFTRSTGGHGGHASVSWTRLMLTASTTRIGPAPTQRTLLDRREDTCLMGTLDADCINYSNRPSSDMTGFNRRTGDGRSQ</sequence>
<dbReference type="EnsemblMetazoa" id="PPA24224.1">
    <property type="protein sequence ID" value="PPA24224.1"/>
    <property type="gene ID" value="WBGene00113778"/>
</dbReference>
<evidence type="ECO:0000313" key="1">
    <source>
        <dbReference type="EnsemblMetazoa" id="PPA24224.1"/>
    </source>
</evidence>
<gene>
    <name evidence="1" type="primary">WBGene00113778</name>
</gene>
<organism evidence="1 2">
    <name type="scientific">Pristionchus pacificus</name>
    <name type="common">Parasitic nematode worm</name>
    <dbReference type="NCBI Taxonomy" id="54126"/>
    <lineage>
        <taxon>Eukaryota</taxon>
        <taxon>Metazoa</taxon>
        <taxon>Ecdysozoa</taxon>
        <taxon>Nematoda</taxon>
        <taxon>Chromadorea</taxon>
        <taxon>Rhabditida</taxon>
        <taxon>Rhabditina</taxon>
        <taxon>Diplogasteromorpha</taxon>
        <taxon>Diplogasteroidea</taxon>
        <taxon>Neodiplogasteridae</taxon>
        <taxon>Pristionchus</taxon>
    </lineage>
</organism>
<dbReference type="AlphaFoldDB" id="A0A2A6C318"/>
<reference evidence="2" key="1">
    <citation type="journal article" date="2008" name="Nat. Genet.">
        <title>The Pristionchus pacificus genome provides a unique perspective on nematode lifestyle and parasitism.</title>
        <authorList>
            <person name="Dieterich C."/>
            <person name="Clifton S.W."/>
            <person name="Schuster L.N."/>
            <person name="Chinwalla A."/>
            <person name="Delehaunty K."/>
            <person name="Dinkelacker I."/>
            <person name="Fulton L."/>
            <person name="Fulton R."/>
            <person name="Godfrey J."/>
            <person name="Minx P."/>
            <person name="Mitreva M."/>
            <person name="Roeseler W."/>
            <person name="Tian H."/>
            <person name="Witte H."/>
            <person name="Yang S.P."/>
            <person name="Wilson R.K."/>
            <person name="Sommer R.J."/>
        </authorList>
    </citation>
    <scope>NUCLEOTIDE SEQUENCE [LARGE SCALE GENOMIC DNA]</scope>
    <source>
        <strain evidence="2">PS312</strain>
    </source>
</reference>
<evidence type="ECO:0000313" key="2">
    <source>
        <dbReference type="Proteomes" id="UP000005239"/>
    </source>
</evidence>
<name>A0A2A6C318_PRIPA</name>